<keyword evidence="2" id="KW-0732">Signal</keyword>
<protein>
    <submittedName>
        <fullName evidence="3">DHH1 protein</fullName>
    </submittedName>
</protein>
<feature type="region of interest" description="Disordered" evidence="1">
    <location>
        <begin position="93"/>
        <end position="155"/>
    </location>
</feature>
<keyword evidence="4" id="KW-1185">Reference proteome</keyword>
<evidence type="ECO:0000256" key="1">
    <source>
        <dbReference type="SAM" id="MobiDB-lite"/>
    </source>
</evidence>
<sequence>MTSLPWVFVCLLAACVSCAEQLQDSEHADSTEPDFMKYVQAPSPGPVVDKKYRPFIPDSYRDYIPRMDETGVEYQKYMQGSPDAKKFQEKVLPQGSYQQEIPLSQDASPAQSGTPQLLASSVSATAQHDENGASEGKHDAEPGFMKYMQAPSPGP</sequence>
<dbReference type="AlphaFoldDB" id="A0A812M6A5"/>
<evidence type="ECO:0000313" key="3">
    <source>
        <dbReference type="EMBL" id="CAE7252863.1"/>
    </source>
</evidence>
<dbReference type="Proteomes" id="UP000649617">
    <property type="component" value="Unassembled WGS sequence"/>
</dbReference>
<dbReference type="OrthoDB" id="10475448at2759"/>
<feature type="chain" id="PRO_5032393705" evidence="2">
    <location>
        <begin position="20"/>
        <end position="155"/>
    </location>
</feature>
<accession>A0A812M6A5</accession>
<name>A0A812M6A5_SYMPI</name>
<evidence type="ECO:0000256" key="2">
    <source>
        <dbReference type="SAM" id="SignalP"/>
    </source>
</evidence>
<reference evidence="3" key="1">
    <citation type="submission" date="2021-02" db="EMBL/GenBank/DDBJ databases">
        <authorList>
            <person name="Dougan E. K."/>
            <person name="Rhodes N."/>
            <person name="Thang M."/>
            <person name="Chan C."/>
        </authorList>
    </citation>
    <scope>NUCLEOTIDE SEQUENCE</scope>
</reference>
<feature type="non-terminal residue" evidence="3">
    <location>
        <position position="155"/>
    </location>
</feature>
<proteinExistence type="predicted"/>
<organism evidence="3 4">
    <name type="scientific">Symbiodinium pilosum</name>
    <name type="common">Dinoflagellate</name>
    <dbReference type="NCBI Taxonomy" id="2952"/>
    <lineage>
        <taxon>Eukaryota</taxon>
        <taxon>Sar</taxon>
        <taxon>Alveolata</taxon>
        <taxon>Dinophyceae</taxon>
        <taxon>Suessiales</taxon>
        <taxon>Symbiodiniaceae</taxon>
        <taxon>Symbiodinium</taxon>
    </lineage>
</organism>
<feature type="compositionally biased region" description="Polar residues" evidence="1">
    <location>
        <begin position="95"/>
        <end position="126"/>
    </location>
</feature>
<feature type="compositionally biased region" description="Basic and acidic residues" evidence="1">
    <location>
        <begin position="127"/>
        <end position="141"/>
    </location>
</feature>
<comment type="caution">
    <text evidence="3">The sequence shown here is derived from an EMBL/GenBank/DDBJ whole genome shotgun (WGS) entry which is preliminary data.</text>
</comment>
<gene>
    <name evidence="3" type="primary">DHH1</name>
    <name evidence="3" type="ORF">SPIL2461_LOCUS4956</name>
</gene>
<dbReference type="EMBL" id="CAJNIZ010006803">
    <property type="protein sequence ID" value="CAE7252863.1"/>
    <property type="molecule type" value="Genomic_DNA"/>
</dbReference>
<evidence type="ECO:0000313" key="4">
    <source>
        <dbReference type="Proteomes" id="UP000649617"/>
    </source>
</evidence>
<feature type="signal peptide" evidence="2">
    <location>
        <begin position="1"/>
        <end position="19"/>
    </location>
</feature>